<dbReference type="InterPro" id="IPR036005">
    <property type="entry name" value="Creatinase/aminopeptidase-like"/>
</dbReference>
<dbReference type="EMBL" id="QGNW01002208">
    <property type="protein sequence ID" value="RVW23069.1"/>
    <property type="molecule type" value="Genomic_DNA"/>
</dbReference>
<name>A0A438CIS3_VITVI</name>
<keyword evidence="2" id="KW-0031">Aminopeptidase</keyword>
<dbReference type="Gene3D" id="3.90.230.10">
    <property type="entry name" value="Creatinase/methionine aminopeptidase superfamily"/>
    <property type="match status" value="1"/>
</dbReference>
<accession>A0A438CIS3</accession>
<comment type="caution">
    <text evidence="2">The sequence shown here is derived from an EMBL/GenBank/DDBJ whole genome shotgun (WGS) entry which is preliminary data.</text>
</comment>
<proteinExistence type="predicted"/>
<dbReference type="PANTHER" id="PTHR43763:SF12">
    <property type="entry name" value="AMINOPEPTIDASE P1"/>
    <property type="match status" value="1"/>
</dbReference>
<dbReference type="GO" id="GO:0004177">
    <property type="term" value="F:aminopeptidase activity"/>
    <property type="evidence" value="ECO:0007669"/>
    <property type="project" value="UniProtKB-KW"/>
</dbReference>
<keyword evidence="2" id="KW-0378">Hydrolase</keyword>
<dbReference type="PANTHER" id="PTHR43763">
    <property type="entry name" value="XAA-PRO AMINOPEPTIDASE 1"/>
    <property type="match status" value="1"/>
</dbReference>
<dbReference type="InterPro" id="IPR050422">
    <property type="entry name" value="X-Pro_aminopeptidase_P"/>
</dbReference>
<dbReference type="InterPro" id="IPR029149">
    <property type="entry name" value="Creatin/AminoP/Spt16_N"/>
</dbReference>
<evidence type="ECO:0000256" key="1">
    <source>
        <dbReference type="SAM" id="Phobius"/>
    </source>
</evidence>
<protein>
    <submittedName>
        <fullName evidence="2">Putative Xaa-Pro aminopeptidase P</fullName>
    </submittedName>
</protein>
<evidence type="ECO:0000313" key="2">
    <source>
        <dbReference type="EMBL" id="RVW23069.1"/>
    </source>
</evidence>
<feature type="transmembrane region" description="Helical" evidence="1">
    <location>
        <begin position="138"/>
        <end position="158"/>
    </location>
</feature>
<dbReference type="Proteomes" id="UP000288805">
    <property type="component" value="Unassembled WGS sequence"/>
</dbReference>
<dbReference type="Gene3D" id="3.40.350.10">
    <property type="entry name" value="Creatinase/prolidase N-terminal domain"/>
    <property type="match status" value="1"/>
</dbReference>
<evidence type="ECO:0000313" key="3">
    <source>
        <dbReference type="Proteomes" id="UP000288805"/>
    </source>
</evidence>
<reference evidence="2 3" key="1">
    <citation type="journal article" date="2018" name="PLoS Genet.">
        <title>Population sequencing reveals clonal diversity and ancestral inbreeding in the grapevine cultivar Chardonnay.</title>
        <authorList>
            <person name="Roach M.J."/>
            <person name="Johnson D.L."/>
            <person name="Bohlmann J."/>
            <person name="van Vuuren H.J."/>
            <person name="Jones S.J."/>
            <person name="Pretorius I.S."/>
            <person name="Schmidt S.A."/>
            <person name="Borneman A.R."/>
        </authorList>
    </citation>
    <scope>NUCLEOTIDE SEQUENCE [LARGE SCALE GENOMIC DNA]</scope>
    <source>
        <strain evidence="3">cv. Chardonnay</strain>
        <tissue evidence="2">Leaf</tissue>
    </source>
</reference>
<organism evidence="2 3">
    <name type="scientific">Vitis vinifera</name>
    <name type="common">Grape</name>
    <dbReference type="NCBI Taxonomy" id="29760"/>
    <lineage>
        <taxon>Eukaryota</taxon>
        <taxon>Viridiplantae</taxon>
        <taxon>Streptophyta</taxon>
        <taxon>Embryophyta</taxon>
        <taxon>Tracheophyta</taxon>
        <taxon>Spermatophyta</taxon>
        <taxon>Magnoliopsida</taxon>
        <taxon>eudicotyledons</taxon>
        <taxon>Gunneridae</taxon>
        <taxon>Pentapetalae</taxon>
        <taxon>rosids</taxon>
        <taxon>Vitales</taxon>
        <taxon>Vitaceae</taxon>
        <taxon>Viteae</taxon>
        <taxon>Vitis</taxon>
    </lineage>
</organism>
<gene>
    <name evidence="2" type="primary">ampp_5</name>
    <name evidence="2" type="ORF">CK203_102457</name>
</gene>
<keyword evidence="1" id="KW-1133">Transmembrane helix</keyword>
<dbReference type="Pfam" id="PF16189">
    <property type="entry name" value="Creatinase_N_2"/>
    <property type="match status" value="1"/>
</dbReference>
<dbReference type="AlphaFoldDB" id="A0A438CIS3"/>
<keyword evidence="1" id="KW-0472">Membrane</keyword>
<sequence length="183" mass="20624">MEENGIEVREYGEVSSDVALLVSNQLRPSPVTDITENDINEEEEKTCGFIWVDPGSCCYALYSKLDSDKVVLQQSPLAIAKAIKNPVELDGLRKAHIRDGAAVVQYLVWLDKQMQENYGAAGYFLEVESKNKKQQSSYVLFSLLILVLIPWFEVWVVLDELSHVLDGVLMLYDLTSLFTSDTN</sequence>
<keyword evidence="2" id="KW-0645">Protease</keyword>
<keyword evidence="1" id="KW-0812">Transmembrane</keyword>